<evidence type="ECO:0000256" key="1">
    <source>
        <dbReference type="ARBA" id="ARBA00022692"/>
    </source>
</evidence>
<evidence type="ECO:0000313" key="7">
    <source>
        <dbReference type="Proteomes" id="UP000564885"/>
    </source>
</evidence>
<dbReference type="PANTHER" id="PTHR43129:SF1">
    <property type="entry name" value="FOSMIDOMYCIN RESISTANCE PROTEIN"/>
    <property type="match status" value="1"/>
</dbReference>
<keyword evidence="1 4" id="KW-0812">Transmembrane</keyword>
<gene>
    <name evidence="6" type="ORF">HJG44_05060</name>
</gene>
<sequence length="412" mass="43593">MSADTANAELLPPAAPRAVRQQDSLALGAIAAISLSHCLNDLIQSLVPAIYPILKESYALDFAQIGLITLTFQFTASLLQPLVGMYSDRRPQPFSLAVGMGFTLAGLVLLAYAGSFWAILFAAALIGTGSAIFHPEASRIARAASGGRHGLAQSVFQVGGNFGQAVGPLLAAFIVVPRGQASVVWFSAVALLAIAILTAVGRWYRRHLAAAASRPRPSAPHHGLSGRRVAWAMAILVALVFSKNFYSASLTSYYTFYLIHRFGVPVQTAQIYLFVFLGSVALGTILGGPIGDRIGRKLVIWVSILGVLPFALALPYVDLTWTVILTIPIGFIMASSFPAIVVFAQELLPGRIGVVSGLFFGLSFGMGGLGAAVFGELADRTSIEFVYQVSALLPAIGVVAILLPNLRRRGVT</sequence>
<feature type="transmembrane region" description="Helical" evidence="4">
    <location>
        <begin position="94"/>
        <end position="110"/>
    </location>
</feature>
<dbReference type="SUPFAM" id="SSF103473">
    <property type="entry name" value="MFS general substrate transporter"/>
    <property type="match status" value="1"/>
</dbReference>
<dbReference type="RefSeq" id="WP_171217189.1">
    <property type="nucleotide sequence ID" value="NZ_JABEPP010000001.1"/>
</dbReference>
<dbReference type="Gene3D" id="1.20.1250.20">
    <property type="entry name" value="MFS general substrate transporter like domains"/>
    <property type="match status" value="2"/>
</dbReference>
<feature type="domain" description="Major facilitator superfamily (MFS) profile" evidence="5">
    <location>
        <begin position="29"/>
        <end position="409"/>
    </location>
</feature>
<dbReference type="InterPro" id="IPR036259">
    <property type="entry name" value="MFS_trans_sf"/>
</dbReference>
<comment type="caution">
    <text evidence="6">The sequence shown here is derived from an EMBL/GenBank/DDBJ whole genome shotgun (WGS) entry which is preliminary data.</text>
</comment>
<feature type="transmembrane region" description="Helical" evidence="4">
    <location>
        <begin position="385"/>
        <end position="406"/>
    </location>
</feature>
<reference evidence="6 7" key="1">
    <citation type="submission" date="2020-04" db="EMBL/GenBank/DDBJ databases">
        <title>Enterovirga sp. isolate from soil.</title>
        <authorList>
            <person name="Chea S."/>
            <person name="Kim D.-U."/>
        </authorList>
    </citation>
    <scope>NUCLEOTIDE SEQUENCE [LARGE SCALE GENOMIC DNA]</scope>
    <source>
        <strain evidence="6 7">DB1703</strain>
    </source>
</reference>
<feature type="transmembrane region" description="Helical" evidence="4">
    <location>
        <begin position="352"/>
        <end position="373"/>
    </location>
</feature>
<dbReference type="Pfam" id="PF07690">
    <property type="entry name" value="MFS_1"/>
    <property type="match status" value="1"/>
</dbReference>
<dbReference type="PANTHER" id="PTHR43129">
    <property type="entry name" value="FOSMIDOMYCIN RESISTANCE PROTEIN"/>
    <property type="match status" value="1"/>
</dbReference>
<keyword evidence="2 4" id="KW-1133">Transmembrane helix</keyword>
<dbReference type="Proteomes" id="UP000564885">
    <property type="component" value="Unassembled WGS sequence"/>
</dbReference>
<evidence type="ECO:0000256" key="3">
    <source>
        <dbReference type="ARBA" id="ARBA00023136"/>
    </source>
</evidence>
<dbReference type="EMBL" id="JABEPP010000001">
    <property type="protein sequence ID" value="NNM71767.1"/>
    <property type="molecule type" value="Genomic_DNA"/>
</dbReference>
<accession>A0A849I6V6</accession>
<dbReference type="PROSITE" id="PS50850">
    <property type="entry name" value="MFS"/>
    <property type="match status" value="1"/>
</dbReference>
<feature type="transmembrane region" description="Helical" evidence="4">
    <location>
        <begin position="229"/>
        <end position="249"/>
    </location>
</feature>
<evidence type="ECO:0000259" key="5">
    <source>
        <dbReference type="PROSITE" id="PS50850"/>
    </source>
</evidence>
<dbReference type="GO" id="GO:0005886">
    <property type="term" value="C:plasma membrane"/>
    <property type="evidence" value="ECO:0007669"/>
    <property type="project" value="TreeGrafter"/>
</dbReference>
<feature type="transmembrane region" description="Helical" evidence="4">
    <location>
        <begin position="155"/>
        <end position="176"/>
    </location>
</feature>
<dbReference type="CDD" id="cd17478">
    <property type="entry name" value="MFS_FsR"/>
    <property type="match status" value="1"/>
</dbReference>
<dbReference type="InterPro" id="IPR020846">
    <property type="entry name" value="MFS_dom"/>
</dbReference>
<evidence type="ECO:0000256" key="4">
    <source>
        <dbReference type="SAM" id="Phobius"/>
    </source>
</evidence>
<dbReference type="GO" id="GO:0022857">
    <property type="term" value="F:transmembrane transporter activity"/>
    <property type="evidence" value="ECO:0007669"/>
    <property type="project" value="InterPro"/>
</dbReference>
<proteinExistence type="predicted"/>
<organism evidence="6 7">
    <name type="scientific">Enterovirga aerilata</name>
    <dbReference type="NCBI Taxonomy" id="2730920"/>
    <lineage>
        <taxon>Bacteria</taxon>
        <taxon>Pseudomonadati</taxon>
        <taxon>Pseudomonadota</taxon>
        <taxon>Alphaproteobacteria</taxon>
        <taxon>Hyphomicrobiales</taxon>
        <taxon>Methylobacteriaceae</taxon>
        <taxon>Enterovirga</taxon>
    </lineage>
</organism>
<feature type="transmembrane region" description="Helical" evidence="4">
    <location>
        <begin position="182"/>
        <end position="204"/>
    </location>
</feature>
<feature type="transmembrane region" description="Helical" evidence="4">
    <location>
        <begin position="62"/>
        <end position="82"/>
    </location>
</feature>
<dbReference type="InterPro" id="IPR011701">
    <property type="entry name" value="MFS"/>
</dbReference>
<feature type="transmembrane region" description="Helical" evidence="4">
    <location>
        <begin position="298"/>
        <end position="317"/>
    </location>
</feature>
<feature type="transmembrane region" description="Helical" evidence="4">
    <location>
        <begin position="116"/>
        <end position="134"/>
    </location>
</feature>
<name>A0A849I6V6_9HYPH</name>
<keyword evidence="3 4" id="KW-0472">Membrane</keyword>
<evidence type="ECO:0000313" key="6">
    <source>
        <dbReference type="EMBL" id="NNM71767.1"/>
    </source>
</evidence>
<evidence type="ECO:0000256" key="2">
    <source>
        <dbReference type="ARBA" id="ARBA00022989"/>
    </source>
</evidence>
<dbReference type="AlphaFoldDB" id="A0A849I6V6"/>
<protein>
    <submittedName>
        <fullName evidence="6">MFS transporter</fullName>
    </submittedName>
</protein>
<feature type="transmembrane region" description="Helical" evidence="4">
    <location>
        <begin position="269"/>
        <end position="286"/>
    </location>
</feature>
<feature type="transmembrane region" description="Helical" evidence="4">
    <location>
        <begin position="323"/>
        <end position="345"/>
    </location>
</feature>
<keyword evidence="7" id="KW-1185">Reference proteome</keyword>